<name>A0A1A9UT20_GLOAU</name>
<protein>
    <submittedName>
        <fullName evidence="1">Uncharacterized protein</fullName>
    </submittedName>
</protein>
<reference evidence="1" key="1">
    <citation type="submission" date="2020-05" db="UniProtKB">
        <authorList>
            <consortium name="EnsemblMetazoa"/>
        </authorList>
    </citation>
    <scope>IDENTIFICATION</scope>
    <source>
        <strain evidence="1">TTRI</strain>
    </source>
</reference>
<evidence type="ECO:0000313" key="1">
    <source>
        <dbReference type="EnsemblMetazoa" id="GAUT014396-PA"/>
    </source>
</evidence>
<evidence type="ECO:0000313" key="2">
    <source>
        <dbReference type="Proteomes" id="UP000078200"/>
    </source>
</evidence>
<accession>A0A1A9UT20</accession>
<dbReference type="VEuPathDB" id="VectorBase:GAUT014396"/>
<sequence>MKNALNSDDIRNYRSGDKRNLVSYNQCVSIANNESPKTRNSNDDSERDLISSLTAPILLLSRTKIEVSFSPIRKKPTSKAFRPSTVPVTFLPLDNLLQVTNFEMAVGGRREDC</sequence>
<dbReference type="AlphaFoldDB" id="A0A1A9UT20"/>
<organism evidence="1 2">
    <name type="scientific">Glossina austeni</name>
    <name type="common">Savannah tsetse fly</name>
    <dbReference type="NCBI Taxonomy" id="7395"/>
    <lineage>
        <taxon>Eukaryota</taxon>
        <taxon>Metazoa</taxon>
        <taxon>Ecdysozoa</taxon>
        <taxon>Arthropoda</taxon>
        <taxon>Hexapoda</taxon>
        <taxon>Insecta</taxon>
        <taxon>Pterygota</taxon>
        <taxon>Neoptera</taxon>
        <taxon>Endopterygota</taxon>
        <taxon>Diptera</taxon>
        <taxon>Brachycera</taxon>
        <taxon>Muscomorpha</taxon>
        <taxon>Hippoboscoidea</taxon>
        <taxon>Glossinidae</taxon>
        <taxon>Glossina</taxon>
    </lineage>
</organism>
<proteinExistence type="predicted"/>
<keyword evidence="2" id="KW-1185">Reference proteome</keyword>
<dbReference type="EnsemblMetazoa" id="GAUT014396-RA">
    <property type="protein sequence ID" value="GAUT014396-PA"/>
    <property type="gene ID" value="GAUT014396"/>
</dbReference>
<dbReference type="Proteomes" id="UP000078200">
    <property type="component" value="Unassembled WGS sequence"/>
</dbReference>